<evidence type="ECO:0000256" key="1">
    <source>
        <dbReference type="ARBA" id="ARBA00023002"/>
    </source>
</evidence>
<dbReference type="NCBIfam" id="TIGR03571">
    <property type="entry name" value="lucif_BA3436"/>
    <property type="match status" value="1"/>
</dbReference>
<dbReference type="InterPro" id="IPR020020">
    <property type="entry name" value="Luciferase-type_oxidoreductase"/>
</dbReference>
<evidence type="ECO:0000259" key="2">
    <source>
        <dbReference type="Pfam" id="PF00296"/>
    </source>
</evidence>
<dbReference type="InterPro" id="IPR011251">
    <property type="entry name" value="Luciferase-like_dom"/>
</dbReference>
<evidence type="ECO:0000313" key="3">
    <source>
        <dbReference type="EMBL" id="SDF27999.1"/>
    </source>
</evidence>
<dbReference type="InterPro" id="IPR036661">
    <property type="entry name" value="Luciferase-like_sf"/>
</dbReference>
<dbReference type="AlphaFoldDB" id="A0A1G7JU77"/>
<organism evidence="3 4">
    <name type="scientific">Halorientalis regularis</name>
    <dbReference type="NCBI Taxonomy" id="660518"/>
    <lineage>
        <taxon>Archaea</taxon>
        <taxon>Methanobacteriati</taxon>
        <taxon>Methanobacteriota</taxon>
        <taxon>Stenosarchaea group</taxon>
        <taxon>Halobacteria</taxon>
        <taxon>Halobacteriales</taxon>
        <taxon>Haloarculaceae</taxon>
        <taxon>Halorientalis</taxon>
    </lineage>
</organism>
<dbReference type="STRING" id="660518.SAMN05216218_10551"/>
<evidence type="ECO:0000313" key="4">
    <source>
        <dbReference type="Proteomes" id="UP000199076"/>
    </source>
</evidence>
<dbReference type="OrthoDB" id="7684at2157"/>
<accession>A0A1G7JU77</accession>
<dbReference type="PANTHER" id="PTHR43244:SF1">
    <property type="entry name" value="5,10-METHYLENETETRAHYDROMETHANOPTERIN REDUCTASE"/>
    <property type="match status" value="1"/>
</dbReference>
<dbReference type="RefSeq" id="WP_217630119.1">
    <property type="nucleotide sequence ID" value="NZ_FNBK01000005.1"/>
</dbReference>
<dbReference type="EMBL" id="FNBK01000005">
    <property type="protein sequence ID" value="SDF27999.1"/>
    <property type="molecule type" value="Genomic_DNA"/>
</dbReference>
<name>A0A1G7JU77_9EURY</name>
<sequence length="315" mass="35274">MSLGPRARTVTADHENAGYRRLFDGDGLTFGTGFPLTDNRTSRPPVERELELAAHAESVGFDALWARDVPLYWPRFGDAGQTFDVWPWLSQVAARTDEVALGTASVVLPLRHPLHVAKSAATLDRLSDGRLVLGIATGDRDPEFDAFGVDREERGAHFREAVDLVRTVWREDFPKTEGRWGELDGDLDLVPEPTTETLPLLPTGHARQEVEWIADHGDGWLFYHLPESTLESYLDDWRAAAGEKPYAMAVRTELADDPEAGPEHVHQGYRAGTAWFREYFRRLAELGVDHVLVSPAGENPEADLRRFAEDVIDRL</sequence>
<keyword evidence="1" id="KW-0560">Oxidoreductase</keyword>
<dbReference type="Proteomes" id="UP000199076">
    <property type="component" value="Unassembled WGS sequence"/>
</dbReference>
<gene>
    <name evidence="3" type="ORF">SAMN05216218_10551</name>
</gene>
<dbReference type="GO" id="GO:0016705">
    <property type="term" value="F:oxidoreductase activity, acting on paired donors, with incorporation or reduction of molecular oxygen"/>
    <property type="evidence" value="ECO:0007669"/>
    <property type="project" value="InterPro"/>
</dbReference>
<proteinExistence type="predicted"/>
<feature type="domain" description="Luciferase-like" evidence="2">
    <location>
        <begin position="40"/>
        <end position="273"/>
    </location>
</feature>
<dbReference type="SUPFAM" id="SSF51679">
    <property type="entry name" value="Bacterial luciferase-like"/>
    <property type="match status" value="1"/>
</dbReference>
<dbReference type="Gene3D" id="3.20.20.30">
    <property type="entry name" value="Luciferase-like domain"/>
    <property type="match status" value="1"/>
</dbReference>
<protein>
    <submittedName>
        <fullName evidence="3">Luciferase-type oxidoreductase, BA3436 family</fullName>
    </submittedName>
</protein>
<dbReference type="Pfam" id="PF00296">
    <property type="entry name" value="Bac_luciferase"/>
    <property type="match status" value="1"/>
</dbReference>
<keyword evidence="4" id="KW-1185">Reference proteome</keyword>
<dbReference type="InterPro" id="IPR050564">
    <property type="entry name" value="F420-G6PD/mer"/>
</dbReference>
<reference evidence="4" key="1">
    <citation type="submission" date="2016-10" db="EMBL/GenBank/DDBJ databases">
        <authorList>
            <person name="Varghese N."/>
            <person name="Submissions S."/>
        </authorList>
    </citation>
    <scope>NUCLEOTIDE SEQUENCE [LARGE SCALE GENOMIC DNA]</scope>
    <source>
        <strain evidence="4">IBRC-M 10760</strain>
    </source>
</reference>
<dbReference type="PANTHER" id="PTHR43244">
    <property type="match status" value="1"/>
</dbReference>